<evidence type="ECO:0000259" key="4">
    <source>
        <dbReference type="Pfam" id="PF24630"/>
    </source>
</evidence>
<gene>
    <name evidence="5" type="ORF">PECUL_23A036123</name>
</gene>
<evidence type="ECO:0000313" key="6">
    <source>
        <dbReference type="Proteomes" id="UP001295444"/>
    </source>
</evidence>
<dbReference type="GO" id="GO:0045814">
    <property type="term" value="P:negative regulation of gene expression, epigenetic"/>
    <property type="evidence" value="ECO:0007669"/>
    <property type="project" value="InterPro"/>
</dbReference>
<dbReference type="Pfam" id="PF24630">
    <property type="entry name" value="PIN_TASOR"/>
    <property type="match status" value="1"/>
</dbReference>
<feature type="compositionally biased region" description="Basic residues" evidence="2">
    <location>
        <begin position="346"/>
        <end position="360"/>
    </location>
</feature>
<feature type="region of interest" description="Disordered" evidence="2">
    <location>
        <begin position="589"/>
        <end position="666"/>
    </location>
</feature>
<dbReference type="InterPro" id="IPR056243">
    <property type="entry name" value="TASOR_ab_dom"/>
</dbReference>
<feature type="region of interest" description="Disordered" evidence="2">
    <location>
        <begin position="1602"/>
        <end position="1622"/>
    </location>
</feature>
<dbReference type="PANTHER" id="PTHR16207">
    <property type="entry name" value="SET DOMAIN-CONTAINING PROTEIN"/>
    <property type="match status" value="1"/>
</dbReference>
<feature type="compositionally biased region" description="Polar residues" evidence="2">
    <location>
        <begin position="650"/>
        <end position="662"/>
    </location>
</feature>
<keyword evidence="1" id="KW-0175">Coiled coil</keyword>
<name>A0AAD1RNL2_PELCU</name>
<dbReference type="InterPro" id="IPR046432">
    <property type="entry name" value="TASOR"/>
</dbReference>
<organism evidence="5 6">
    <name type="scientific">Pelobates cultripes</name>
    <name type="common">Western spadefoot toad</name>
    <dbReference type="NCBI Taxonomy" id="61616"/>
    <lineage>
        <taxon>Eukaryota</taxon>
        <taxon>Metazoa</taxon>
        <taxon>Chordata</taxon>
        <taxon>Craniata</taxon>
        <taxon>Vertebrata</taxon>
        <taxon>Euteleostomi</taxon>
        <taxon>Amphibia</taxon>
        <taxon>Batrachia</taxon>
        <taxon>Anura</taxon>
        <taxon>Pelobatoidea</taxon>
        <taxon>Pelobatidae</taxon>
        <taxon>Pelobates</taxon>
    </lineage>
</organism>
<feature type="compositionally biased region" description="Polar residues" evidence="2">
    <location>
        <begin position="319"/>
        <end position="336"/>
    </location>
</feature>
<feature type="domain" description="TASOR alpha/beta" evidence="3">
    <location>
        <begin position="2242"/>
        <end position="2336"/>
    </location>
</feature>
<sequence>MICKYYIICMKSPDCDRLQLHEHAIYNVWKGQLYVHDQLICDLAFQSPFNCCIPSQLSEKLVIKEVIQLPELIKALPDDIFEKTSLIGQEVCCESVYCSFYQVLTSKNDGSHLGRLQQWMQDKELALVTFLNDQGVLILLPSSVIQPNKELTQDDSSRFIVLFVFPHTKIVGEIEAEEWKSKFTKQDISLKVTRLLPCLQYAISETSNSGKEKELFPDALVEQYLKNYAVLQKKKDSSELGMHLLDPAPVLREDPYVNTGKSGEEGCSRTDFAKLQAYISSPFNFCVSVLTALTLVAEESPDMNVGNGSSIKVTGVTVHDSQAAETRPESNATQEPNGKVHEKKSPSKKGKKKGSRKGKATKIQMSSPSPEKMEAKSDIQRHSSHSEEQTLVSSTSKTMLKLASPQLSHKRKRGAEVLTAEFVQDNKVDLDKKGASSKKRKKELAVRPPTRIMPVRISRSVVPPQQPILPDRPPKRKASEQAITALSESKAKLENLRRLVNKHAEAVVRHSKRNVDNLKSEQENTINTLEERPNLDSKTVSSADIPMENIFEKRMNMYEAHALNLLADLALNSFGTSGIPYAPVENAVTEPEPVAEQKTVEEKVVEDQDHKSLNNPESSDSSEAADSAIHFVQSQESSQTTIEDKPSIESDANQVNSTSPKSIESGEKSVVSKVHFAVAKAKARSIATSKICLEHSYSQLPLDLASASPISVDSKEPADQTVNDTSTLPASTEVVFEPATNVYFPNEIIFLTSDTPVLCPVVKKEPRDVLKFGNNFLVTFNWEAKYDFDLDSKFTSDPLEKTINRALHGPWNPHLKEKVEDVKIILHMWLALFYNKSNKQLSCSSRKVVEHSNPAKYVSINTIMDPFELYEIVDSENVEIGLSQLPAASSPDSSLDASIANSSQTSNTGKSLVPVSHKSDKKQKRNHGKEYLSVFTDVLQQLNADRTEEDSYKEVCGFNRMQKDIDQEQNAYEKIDISTPTKTNAGTKSPKKRDIFDPPAWVLSTESENCYKSDMDPFQDVNKSMQNKAWNKNVVRISFPYTGYGSHFKKPNNSPQIKDLPDANIIPLPVVKVIKVSSDGKKEDELPSDNSGDAMELERSTKSSHLFDTEVGVQGEVLYENISDQEEDYDLKNEKDNRKFEEASDCVPSTINHLKAPDSVPDFEKNKNLEGIHDLLDLTLRNSDDKREFVAQKEQLTKPHSDTSSNETVGLKEFVLNSSSNAVTRTPFENDFQTSKSLSDVTNLLTGNLDKRLSSGPLLSGKKSANKREELNTRIIGKKDTLAVKCFATNTDMQAIDDEKELNSYVSDNRTSNTEALRTMQTQHKESYLFENEKSNMCLELVGNVCKSSSISNLFEDPQRRSEPSQLGSETMECSAVSAERKDIAGDDGLEVASVNHRQPGIVSCNTISNGDSVCRDGSLEVMKVYNGFAKKISSENLDQTLKLTTQVELSDSSENCDVSQKRPVEQHVSAPIEDSLLAQKDVRKTVQPLTTSECLMDKGERKEPVVLPEIPSPESVADLKMVKTTGQVTEFTTSKTVANLEIKEKEHVNTCLMNVTQEKLNNNINSIKALTEKFVSVQEQIDFDGQKSQEDAVIPADTSSVNDIVPNQAGDKNGVRTDHPITDHESSVEICSFNDETSKHTFLVETEKKKIPFHQTHVKTVVEPFQIFKICERIIPPRELHITKDTMDINGLNKSISPPRSPSILSDIFVDECNVDETERLVANAIKTLDQDLNRDGDDSYQSRSIPSNETNTQVNIVSVDLVSPADTQNLSVGNKESEISSAIVIDLDKEEHSSKSSGKEPSVLIDDKCASDVTDVSMDCTSPERYIGMKKNECEIIILDGNISMSSTEPEPFKEALSIPTQNNGTLLTQGKFGENIEQNIIQEHSDICFIASTASISEEQYERWSEASHEDIDFLRPSYKESTDVPKISNARESYPCSPRSSSPVETCHEPVYSKEAKSFEKQPDLFQEEDGYLPRYRRDPDYYCSHSSGNITVTNKEAGRTSQTINRRKSDLDSLFFSQRIITDDLTQNTLDMEQLRFIHRLKLVLRNACTDKFFSESPSRTIFETSRISGCSSSSNRKRSPLLITINCSNRKKESRRRNHWYPYRRYSPVYVDEGPTESSACNSRTPKKVRAYKRASSPFHFSRLKYENKLEKSNNDISLILNECVQTNHLKLSRVSLGNTVTDRTLNREFVDECVQTKKTFAPLSHKVPAVKNIISDLCTSLHSRLHSVAKEYSQRKFRFYIHETSDDPFFSQTKSLLKKDGHTATEPHHFCNSKHMESERLLVIIRNEDISSHIHKIPCLVQLKLDPNVSFVGVDCPEDITDSNYEDLFQAGGFVVSDPSILESMTLGKVKDVAAVLETLNKASVWKWLVHYRENRKLKEDKRVDSASHSKIALLKSYQEINIVEILPYHQCDSRSKAQTDDHTCVVNLQSQHILSRLAVYLTDKPSSVAEELEHKGILVFDVDTFIRKIQELDLQVRVSSWS</sequence>
<feature type="region of interest" description="Disordered" evidence="2">
    <location>
        <begin position="1077"/>
        <end position="1103"/>
    </location>
</feature>
<evidence type="ECO:0000256" key="1">
    <source>
        <dbReference type="SAM" id="Coils"/>
    </source>
</evidence>
<dbReference type="InterPro" id="IPR056242">
    <property type="entry name" value="PIN_TASOR"/>
</dbReference>
<evidence type="ECO:0000256" key="2">
    <source>
        <dbReference type="SAM" id="MobiDB-lite"/>
    </source>
</evidence>
<evidence type="ECO:0000313" key="5">
    <source>
        <dbReference type="EMBL" id="CAH2275519.1"/>
    </source>
</evidence>
<dbReference type="GO" id="GO:0005654">
    <property type="term" value="C:nucleoplasm"/>
    <property type="evidence" value="ECO:0007669"/>
    <property type="project" value="TreeGrafter"/>
</dbReference>
<feature type="compositionally biased region" description="Polar residues" evidence="2">
    <location>
        <begin position="632"/>
        <end position="641"/>
    </location>
</feature>
<reference evidence="5" key="1">
    <citation type="submission" date="2022-03" db="EMBL/GenBank/DDBJ databases">
        <authorList>
            <person name="Alioto T."/>
            <person name="Alioto T."/>
            <person name="Gomez Garrido J."/>
        </authorList>
    </citation>
    <scope>NUCLEOTIDE SEQUENCE</scope>
</reference>
<feature type="compositionally biased region" description="Low complexity" evidence="2">
    <location>
        <begin position="617"/>
        <end position="628"/>
    </location>
</feature>
<feature type="domain" description="TASOR PIN" evidence="4">
    <location>
        <begin position="2340"/>
        <end position="2479"/>
    </location>
</feature>
<feature type="coiled-coil region" evidence="1">
    <location>
        <begin position="476"/>
        <end position="532"/>
    </location>
</feature>
<feature type="region of interest" description="Disordered" evidence="2">
    <location>
        <begin position="891"/>
        <end position="927"/>
    </location>
</feature>
<keyword evidence="6" id="KW-1185">Reference proteome</keyword>
<feature type="compositionally biased region" description="Basic and acidic residues" evidence="2">
    <location>
        <begin position="598"/>
        <end position="612"/>
    </location>
</feature>
<feature type="compositionally biased region" description="Polar residues" evidence="2">
    <location>
        <begin position="899"/>
        <end position="910"/>
    </location>
</feature>
<evidence type="ECO:0000259" key="3">
    <source>
        <dbReference type="Pfam" id="PF23314"/>
    </source>
</evidence>
<dbReference type="EMBL" id="OW240914">
    <property type="protein sequence ID" value="CAH2275519.1"/>
    <property type="molecule type" value="Genomic_DNA"/>
</dbReference>
<feature type="region of interest" description="Disordered" evidence="2">
    <location>
        <begin position="318"/>
        <end position="397"/>
    </location>
</feature>
<dbReference type="Pfam" id="PF23314">
    <property type="entry name" value="TASOR_alpha-beta"/>
    <property type="match status" value="1"/>
</dbReference>
<accession>A0AAD1RNL2</accession>
<feature type="compositionally biased region" description="Basic and acidic residues" evidence="2">
    <location>
        <begin position="371"/>
        <end position="388"/>
    </location>
</feature>
<proteinExistence type="predicted"/>
<dbReference type="Proteomes" id="UP001295444">
    <property type="component" value="Chromosome 03"/>
</dbReference>
<protein>
    <submittedName>
        <fullName evidence="5">FAM208B isoform X3</fullName>
    </submittedName>
</protein>
<dbReference type="PANTHER" id="PTHR16207:SF10">
    <property type="entry name" value="PROTEIN TASOR 2"/>
    <property type="match status" value="1"/>
</dbReference>